<accession>A0A1L9VTU5</accession>
<dbReference type="NCBIfam" id="TIGR02970">
    <property type="entry name" value="succ_dehyd_cytB"/>
    <property type="match status" value="1"/>
</dbReference>
<dbReference type="GO" id="GO:0009055">
    <property type="term" value="F:electron transfer activity"/>
    <property type="evidence" value="ECO:0007669"/>
    <property type="project" value="InterPro"/>
</dbReference>
<evidence type="ECO:0000256" key="1">
    <source>
        <dbReference type="ARBA" id="ARBA00004370"/>
    </source>
</evidence>
<protein>
    <submittedName>
        <fullName evidence="9">Uncharacterized protein</fullName>
    </submittedName>
</protein>
<dbReference type="STRING" id="1160497.A0A1L9VTU5"/>
<dbReference type="SUPFAM" id="SSF81343">
    <property type="entry name" value="Fumarate reductase respiratory complex transmembrane subunits"/>
    <property type="match status" value="1"/>
</dbReference>
<evidence type="ECO:0000256" key="8">
    <source>
        <dbReference type="SAM" id="Phobius"/>
    </source>
</evidence>
<feature type="transmembrane region" description="Helical" evidence="8">
    <location>
        <begin position="85"/>
        <end position="103"/>
    </location>
</feature>
<name>A0A1L9VTU5_ASPGL</name>
<keyword evidence="6" id="KW-0408">Iron</keyword>
<dbReference type="EMBL" id="KV878891">
    <property type="protein sequence ID" value="OJJ87317.1"/>
    <property type="molecule type" value="Genomic_DNA"/>
</dbReference>
<evidence type="ECO:0000256" key="4">
    <source>
        <dbReference type="ARBA" id="ARBA00022723"/>
    </source>
</evidence>
<evidence type="ECO:0000313" key="10">
    <source>
        <dbReference type="Proteomes" id="UP000184300"/>
    </source>
</evidence>
<keyword evidence="10" id="KW-1185">Reference proteome</keyword>
<dbReference type="PANTHER" id="PTHR10978:SF5">
    <property type="entry name" value="SUCCINATE DEHYDROGENASE CYTOCHROME B560 SUBUNIT, MITOCHONDRIAL"/>
    <property type="match status" value="1"/>
</dbReference>
<dbReference type="CDD" id="cd03499">
    <property type="entry name" value="SQR_TypeC_SdhC"/>
    <property type="match status" value="1"/>
</dbReference>
<dbReference type="PANTHER" id="PTHR10978">
    <property type="entry name" value="SUCCINATE DEHYDROGENASE CYTOCHROME B560 SUBUNIT"/>
    <property type="match status" value="1"/>
</dbReference>
<dbReference type="VEuPathDB" id="FungiDB:ASPGLDRAFT_55774"/>
<keyword evidence="3 8" id="KW-0812">Transmembrane</keyword>
<dbReference type="OrthoDB" id="588261at2759"/>
<dbReference type="RefSeq" id="XP_022404006.1">
    <property type="nucleotide sequence ID" value="XM_022548157.1"/>
</dbReference>
<proteinExistence type="predicted"/>
<dbReference type="GO" id="GO:0006099">
    <property type="term" value="P:tricarboxylic acid cycle"/>
    <property type="evidence" value="ECO:0007669"/>
    <property type="project" value="InterPro"/>
</dbReference>
<evidence type="ECO:0000313" key="9">
    <source>
        <dbReference type="EMBL" id="OJJ87317.1"/>
    </source>
</evidence>
<evidence type="ECO:0000256" key="5">
    <source>
        <dbReference type="ARBA" id="ARBA00022989"/>
    </source>
</evidence>
<organism evidence="9 10">
    <name type="scientific">Aspergillus glaucus CBS 516.65</name>
    <dbReference type="NCBI Taxonomy" id="1160497"/>
    <lineage>
        <taxon>Eukaryota</taxon>
        <taxon>Fungi</taxon>
        <taxon>Dikarya</taxon>
        <taxon>Ascomycota</taxon>
        <taxon>Pezizomycotina</taxon>
        <taxon>Eurotiomycetes</taxon>
        <taxon>Eurotiomycetidae</taxon>
        <taxon>Eurotiales</taxon>
        <taxon>Aspergillaceae</taxon>
        <taxon>Aspergillus</taxon>
        <taxon>Aspergillus subgen. Aspergillus</taxon>
    </lineage>
</organism>
<dbReference type="Gene3D" id="1.20.1300.10">
    <property type="entry name" value="Fumarate reductase/succinate dehydrogenase, transmembrane subunit"/>
    <property type="match status" value="1"/>
</dbReference>
<dbReference type="GO" id="GO:0005739">
    <property type="term" value="C:mitochondrion"/>
    <property type="evidence" value="ECO:0007669"/>
    <property type="project" value="GOC"/>
</dbReference>
<comment type="subcellular location">
    <subcellularLocation>
        <location evidence="1">Membrane</location>
    </subcellularLocation>
</comment>
<dbReference type="GeneID" id="34464418"/>
<dbReference type="Pfam" id="PF01127">
    <property type="entry name" value="Sdh_cyt"/>
    <property type="match status" value="1"/>
</dbReference>
<keyword evidence="2" id="KW-0349">Heme</keyword>
<dbReference type="GO" id="GO:0006121">
    <property type="term" value="P:mitochondrial electron transport, succinate to ubiquinone"/>
    <property type="evidence" value="ECO:0007669"/>
    <property type="project" value="TreeGrafter"/>
</dbReference>
<evidence type="ECO:0000256" key="7">
    <source>
        <dbReference type="ARBA" id="ARBA00023136"/>
    </source>
</evidence>
<dbReference type="InterPro" id="IPR000701">
    <property type="entry name" value="SuccDH_FuR_B_TM-su"/>
</dbReference>
<dbReference type="GO" id="GO:0046872">
    <property type="term" value="F:metal ion binding"/>
    <property type="evidence" value="ECO:0007669"/>
    <property type="project" value="UniProtKB-KW"/>
</dbReference>
<evidence type="ECO:0000256" key="2">
    <source>
        <dbReference type="ARBA" id="ARBA00022617"/>
    </source>
</evidence>
<dbReference type="AlphaFoldDB" id="A0A1L9VTU5"/>
<dbReference type="Proteomes" id="UP000184300">
    <property type="component" value="Unassembled WGS sequence"/>
</dbReference>
<evidence type="ECO:0000256" key="3">
    <source>
        <dbReference type="ARBA" id="ARBA00022692"/>
    </source>
</evidence>
<keyword evidence="5 8" id="KW-1133">Transmembrane helix</keyword>
<dbReference type="GO" id="GO:0016020">
    <property type="term" value="C:membrane"/>
    <property type="evidence" value="ECO:0007669"/>
    <property type="project" value="UniProtKB-SubCell"/>
</dbReference>
<dbReference type="InterPro" id="IPR034804">
    <property type="entry name" value="SQR/QFR_C/D"/>
</dbReference>
<gene>
    <name evidence="9" type="ORF">ASPGLDRAFT_55774</name>
</gene>
<evidence type="ECO:0000256" key="6">
    <source>
        <dbReference type="ARBA" id="ARBA00023004"/>
    </source>
</evidence>
<sequence>MALVGRTMPTLQISRPALTRPRLQPQQYPIPTRYTSTSQTQITPLKPQQAQSILAQQRLRRPVSPHLSIYKWQVHSVSSALERNTGILLSGGLYIFATSYLFAPYLGYDLSTSTVAAVIAGLPVTVKTGVKFALAWPFTFHVVNGVRSLATSGGHTLANKRQFVRIAWGVLGVSFASAVGLVVYF</sequence>
<keyword evidence="7 8" id="KW-0472">Membrane</keyword>
<reference evidence="10" key="1">
    <citation type="journal article" date="2017" name="Genome Biol.">
        <title>Comparative genomics reveals high biological diversity and specific adaptations in the industrially and medically important fungal genus Aspergillus.</title>
        <authorList>
            <person name="de Vries R.P."/>
            <person name="Riley R."/>
            <person name="Wiebenga A."/>
            <person name="Aguilar-Osorio G."/>
            <person name="Amillis S."/>
            <person name="Uchima C.A."/>
            <person name="Anderluh G."/>
            <person name="Asadollahi M."/>
            <person name="Askin M."/>
            <person name="Barry K."/>
            <person name="Battaglia E."/>
            <person name="Bayram O."/>
            <person name="Benocci T."/>
            <person name="Braus-Stromeyer S.A."/>
            <person name="Caldana C."/>
            <person name="Canovas D."/>
            <person name="Cerqueira G.C."/>
            <person name="Chen F."/>
            <person name="Chen W."/>
            <person name="Choi C."/>
            <person name="Clum A."/>
            <person name="Dos Santos R.A."/>
            <person name="Damasio A.R."/>
            <person name="Diallinas G."/>
            <person name="Emri T."/>
            <person name="Fekete E."/>
            <person name="Flipphi M."/>
            <person name="Freyberg S."/>
            <person name="Gallo A."/>
            <person name="Gournas C."/>
            <person name="Habgood R."/>
            <person name="Hainaut M."/>
            <person name="Harispe M.L."/>
            <person name="Henrissat B."/>
            <person name="Hilden K.S."/>
            <person name="Hope R."/>
            <person name="Hossain A."/>
            <person name="Karabika E."/>
            <person name="Karaffa L."/>
            <person name="Karanyi Z."/>
            <person name="Krasevec N."/>
            <person name="Kuo A."/>
            <person name="Kusch H."/>
            <person name="LaButti K."/>
            <person name="Lagendijk E.L."/>
            <person name="Lapidus A."/>
            <person name="Levasseur A."/>
            <person name="Lindquist E."/>
            <person name="Lipzen A."/>
            <person name="Logrieco A.F."/>
            <person name="MacCabe A."/>
            <person name="Maekelae M.R."/>
            <person name="Malavazi I."/>
            <person name="Melin P."/>
            <person name="Meyer V."/>
            <person name="Mielnichuk N."/>
            <person name="Miskei M."/>
            <person name="Molnar A.P."/>
            <person name="Mule G."/>
            <person name="Ngan C.Y."/>
            <person name="Orejas M."/>
            <person name="Orosz E."/>
            <person name="Ouedraogo J.P."/>
            <person name="Overkamp K.M."/>
            <person name="Park H.-S."/>
            <person name="Perrone G."/>
            <person name="Piumi F."/>
            <person name="Punt P.J."/>
            <person name="Ram A.F."/>
            <person name="Ramon A."/>
            <person name="Rauscher S."/>
            <person name="Record E."/>
            <person name="Riano-Pachon D.M."/>
            <person name="Robert V."/>
            <person name="Roehrig J."/>
            <person name="Ruller R."/>
            <person name="Salamov A."/>
            <person name="Salih N.S."/>
            <person name="Samson R.A."/>
            <person name="Sandor E."/>
            <person name="Sanguinetti M."/>
            <person name="Schuetze T."/>
            <person name="Sepcic K."/>
            <person name="Shelest E."/>
            <person name="Sherlock G."/>
            <person name="Sophianopoulou V."/>
            <person name="Squina F.M."/>
            <person name="Sun H."/>
            <person name="Susca A."/>
            <person name="Todd R.B."/>
            <person name="Tsang A."/>
            <person name="Unkles S.E."/>
            <person name="van de Wiele N."/>
            <person name="van Rossen-Uffink D."/>
            <person name="Oliveira J.V."/>
            <person name="Vesth T.C."/>
            <person name="Visser J."/>
            <person name="Yu J.-H."/>
            <person name="Zhou M."/>
            <person name="Andersen M.R."/>
            <person name="Archer D.B."/>
            <person name="Baker S.E."/>
            <person name="Benoit I."/>
            <person name="Brakhage A.A."/>
            <person name="Braus G.H."/>
            <person name="Fischer R."/>
            <person name="Frisvad J.C."/>
            <person name="Goldman G.H."/>
            <person name="Houbraken J."/>
            <person name="Oakley B."/>
            <person name="Pocsi I."/>
            <person name="Scazzocchio C."/>
            <person name="Seiboth B."/>
            <person name="vanKuyk P.A."/>
            <person name="Wortman J."/>
            <person name="Dyer P.S."/>
            <person name="Grigoriev I.V."/>
        </authorList>
    </citation>
    <scope>NUCLEOTIDE SEQUENCE [LARGE SCALE GENOMIC DNA]</scope>
    <source>
        <strain evidence="10">CBS 516.65</strain>
    </source>
</reference>
<feature type="transmembrane region" description="Helical" evidence="8">
    <location>
        <begin position="163"/>
        <end position="184"/>
    </location>
</feature>
<dbReference type="InterPro" id="IPR014314">
    <property type="entry name" value="Succ_DH_cytb556"/>
</dbReference>
<keyword evidence="4" id="KW-0479">Metal-binding</keyword>